<keyword evidence="2" id="KW-1185">Reference proteome</keyword>
<accession>A0A8E0RZN1</accession>
<evidence type="ECO:0000313" key="2">
    <source>
        <dbReference type="Proteomes" id="UP000728185"/>
    </source>
</evidence>
<sequence>MCSRIVWQVFIVPGHYQIFTSSILRCFVSLFTDLVSEKHLIPQFEDLSIDGHKTVHVRMRQSSIDWGKSVFFYVSNEMDLMDDVIVGLNGSLVRHSNCDSCHFVVRVCDNSRCAYSDPKQPKQAKATIPDVQITQAICDEGRETLTVSFTEVPKVQKYQVFLHQGEKVRSQAEIRKSGESIPNVKCADLEVSIRAFDGNDHGNFSPSRPIICKFRLRTKMFLDDHNFVAFLHSYSTYSARNVISEGTVLWDGRNMYVTSRPASRKMIIKQADGAMSEFLISTEYLNNHTCVGCTVRFVNRNTGDEASEWITPALTNYRMNCHELLSVPSLSSRLKVPIRPTVSQLSKYGDELYITVEEGETRLNEHYEALFVARDGAVRDKVTWYGPVYTVTRIRCPTCLVSVRALREEKSTGFSDPKAADMNPRPRMTAIRHIGLEELLLEAKMSVDGDCLLQLTMNGVANLKPQTRNILGHPYRFALKEVPGEIELSMNFRLINVPRCVPIYVGFPVVVQGHQVSGVDTQNLMRTSGTLNLIAYFNCTNNKVFCDLCSLSNIRRAS</sequence>
<reference evidence="1" key="1">
    <citation type="submission" date="2019-05" db="EMBL/GenBank/DDBJ databases">
        <title>Annotation for the trematode Fasciolopsis buski.</title>
        <authorList>
            <person name="Choi Y.-J."/>
        </authorList>
    </citation>
    <scope>NUCLEOTIDE SEQUENCE</scope>
    <source>
        <strain evidence="1">HT</strain>
        <tissue evidence="1">Whole worm</tissue>
    </source>
</reference>
<evidence type="ECO:0000313" key="1">
    <source>
        <dbReference type="EMBL" id="KAA0195566.1"/>
    </source>
</evidence>
<name>A0A8E0RZN1_9TREM</name>
<organism evidence="1 2">
    <name type="scientific">Fasciolopsis buskii</name>
    <dbReference type="NCBI Taxonomy" id="27845"/>
    <lineage>
        <taxon>Eukaryota</taxon>
        <taxon>Metazoa</taxon>
        <taxon>Spiralia</taxon>
        <taxon>Lophotrochozoa</taxon>
        <taxon>Platyhelminthes</taxon>
        <taxon>Trematoda</taxon>
        <taxon>Digenea</taxon>
        <taxon>Plagiorchiida</taxon>
        <taxon>Echinostomata</taxon>
        <taxon>Echinostomatoidea</taxon>
        <taxon>Fasciolidae</taxon>
        <taxon>Fasciolopsis</taxon>
    </lineage>
</organism>
<dbReference type="EMBL" id="LUCM01003622">
    <property type="protein sequence ID" value="KAA0195566.1"/>
    <property type="molecule type" value="Genomic_DNA"/>
</dbReference>
<dbReference type="OrthoDB" id="10509173at2759"/>
<proteinExistence type="predicted"/>
<comment type="caution">
    <text evidence="1">The sequence shown here is derived from an EMBL/GenBank/DDBJ whole genome shotgun (WGS) entry which is preliminary data.</text>
</comment>
<protein>
    <submittedName>
        <fullName evidence="1">Uncharacterized protein</fullName>
    </submittedName>
</protein>
<dbReference type="AlphaFoldDB" id="A0A8E0RZN1"/>
<gene>
    <name evidence="1" type="ORF">FBUS_06954</name>
</gene>
<dbReference type="Proteomes" id="UP000728185">
    <property type="component" value="Unassembled WGS sequence"/>
</dbReference>